<evidence type="ECO:0000313" key="2">
    <source>
        <dbReference type="Proteomes" id="UP000054566"/>
    </source>
</evidence>
<reference evidence="2" key="2">
    <citation type="submission" date="2015-07" db="EMBL/GenBank/DDBJ databases">
        <title>The genome sequence of Plasmodium falciparum RAJ116.</title>
        <authorList>
            <consortium name="The Broad Institute Genome Sequencing Platform"/>
            <person name="Volkman S.K."/>
            <person name="Neafsey D.E."/>
            <person name="Dash A.P."/>
            <person name="Chitnis C.E."/>
            <person name="Hartl D.L."/>
            <person name="Young S.K."/>
            <person name="Kodira C.D."/>
            <person name="Zeng Q."/>
            <person name="Koehrsen M."/>
            <person name="Godfrey P."/>
            <person name="Alvarado L."/>
            <person name="Berlin A."/>
            <person name="Borenstein D."/>
            <person name="Chen Z."/>
            <person name="Engels R."/>
            <person name="Freedman E."/>
            <person name="Gellesch M."/>
            <person name="Goldberg J."/>
            <person name="Griggs A."/>
            <person name="Gujja S."/>
            <person name="Heiman D."/>
            <person name="Hepburn T."/>
            <person name="Howarth C."/>
            <person name="Jen D."/>
            <person name="Larson L."/>
            <person name="Lewis B."/>
            <person name="Mehta T."/>
            <person name="Park D."/>
            <person name="Pearson M."/>
            <person name="Roberts A."/>
            <person name="Saif S."/>
            <person name="Shea T."/>
            <person name="Shenoy N."/>
            <person name="Sisk P."/>
            <person name="Stolte C."/>
            <person name="Sykes S."/>
            <person name="Walk T."/>
            <person name="White J."/>
            <person name="Yandava C."/>
            <person name="Wirth D.F."/>
            <person name="Nusbaum C."/>
            <person name="Birren B."/>
        </authorList>
    </citation>
    <scope>NUCLEOTIDE SEQUENCE [LARGE SCALE GENOMIC DNA]</scope>
    <source>
        <strain evidence="2">RAJ116</strain>
    </source>
</reference>
<dbReference type="EMBL" id="GG664925">
    <property type="protein sequence ID" value="KNC38154.1"/>
    <property type="molecule type" value="Genomic_DNA"/>
</dbReference>
<gene>
    <name evidence="1" type="ORF">PFLG_03121</name>
</gene>
<name>A0A0L0D3F7_PLAFA</name>
<accession>A0A0L0D3F7</accession>
<reference evidence="2" key="1">
    <citation type="submission" date="2015-07" db="EMBL/GenBank/DDBJ databases">
        <title>Annotation of Plasmodium falciparum RAJ116.</title>
        <authorList>
            <consortium name="The Broad Institute Genome Sequencing Platform"/>
            <person name="Volkman S.K."/>
            <person name="Neafsey D.E."/>
            <person name="Dash A.P."/>
            <person name="Chitnis C.E."/>
            <person name="Hartl D.L."/>
            <person name="Young S.K."/>
            <person name="Zeng Q."/>
            <person name="Koehrsen M."/>
            <person name="Alvarado L."/>
            <person name="Berlin A."/>
            <person name="Borenstein D."/>
            <person name="Chapman S.B."/>
            <person name="Chen Z."/>
            <person name="Engels R."/>
            <person name="Freedman E."/>
            <person name="Gellesch M."/>
            <person name="Goldberg J."/>
            <person name="Griggs A."/>
            <person name="Gujja S."/>
            <person name="Heilman E.R."/>
            <person name="Heiman D.I."/>
            <person name="Howarth C."/>
            <person name="Jen D."/>
            <person name="Larson L."/>
            <person name="Mehta T."/>
            <person name="Neiman D."/>
            <person name="Park D."/>
            <person name="Pearson M."/>
            <person name="Roberts A."/>
            <person name="Saif S."/>
            <person name="Shea T."/>
            <person name="Shenoy N."/>
            <person name="Sisk P."/>
            <person name="Stolte C."/>
            <person name="Sykes S."/>
            <person name="Walk T."/>
            <person name="White J."/>
            <person name="Yandava C."/>
            <person name="Haas B."/>
            <person name="Henn M.R."/>
            <person name="Nusbaum C."/>
            <person name="Birren B."/>
        </authorList>
    </citation>
    <scope>NUCLEOTIDE SEQUENCE [LARGE SCALE GENOMIC DNA]</scope>
    <source>
        <strain evidence="2">RAJ116</strain>
    </source>
</reference>
<evidence type="ECO:0000313" key="1">
    <source>
        <dbReference type="EMBL" id="KNC38154.1"/>
    </source>
</evidence>
<dbReference type="AlphaFoldDB" id="A0A0L0D3F7"/>
<organism evidence="1 2">
    <name type="scientific">Plasmodium falciparum RAJ116</name>
    <dbReference type="NCBI Taxonomy" id="580058"/>
    <lineage>
        <taxon>Eukaryota</taxon>
        <taxon>Sar</taxon>
        <taxon>Alveolata</taxon>
        <taxon>Apicomplexa</taxon>
        <taxon>Aconoidasida</taxon>
        <taxon>Haemosporida</taxon>
        <taxon>Plasmodiidae</taxon>
        <taxon>Plasmodium</taxon>
        <taxon>Plasmodium (Laverania)</taxon>
    </lineage>
</organism>
<sequence>NLYNKEKRESFLKKIESEYYKILSLFFLAIKNITELYNKYIINNNNKNNNSDNINNIICKCKYICNCKYKYNYSLDKQLYHIDDEKCMHDILLKYFQYLSNDSITKKKNIHGKRKRRRKYMKYNFCITHYNDKKIEYTCNNMIFDNIKDIYIFKDIIDIIENSDMSFLRSMFFENNTLPLKSVKSDFFLYNEMNFFINIINNTFDKFYFLVINESEKKQKDIFIPKYITNCIKHNESTTYDHYASTTSQSNLYKRFSLTLNKSFVHNNNIKSFKSLFLHMDSVRTDNITNFSDFSKKKINKDHITFVINMFNLKNIFNYQQQYLYYCIPYICFIKKYILFCAYVSKEKDLIKLLNYYEEKYYKPNNSYNTHGKDTKNIIYNSSNMKDNLSIMIQTIIY</sequence>
<dbReference type="Proteomes" id="UP000054566">
    <property type="component" value="Unassembled WGS sequence"/>
</dbReference>
<feature type="non-terminal residue" evidence="1">
    <location>
        <position position="1"/>
    </location>
</feature>
<proteinExistence type="predicted"/>
<dbReference type="OrthoDB" id="16281at2759"/>
<protein>
    <submittedName>
        <fullName evidence="1">Uncharacterized protein</fullName>
    </submittedName>
</protein>